<keyword evidence="7" id="KW-0472">Membrane</keyword>
<organism evidence="10 11">
    <name type="scientific">Fusibacter ferrireducens</name>
    <dbReference type="NCBI Taxonomy" id="2785058"/>
    <lineage>
        <taxon>Bacteria</taxon>
        <taxon>Bacillati</taxon>
        <taxon>Bacillota</taxon>
        <taxon>Clostridia</taxon>
        <taxon>Eubacteriales</taxon>
        <taxon>Eubacteriales Family XII. Incertae Sedis</taxon>
        <taxon>Fusibacter</taxon>
    </lineage>
</organism>
<dbReference type="Pfam" id="PF01432">
    <property type="entry name" value="Peptidase_M3"/>
    <property type="match status" value="1"/>
</dbReference>
<proteinExistence type="inferred from homology"/>
<comment type="cofactor">
    <cofactor evidence="6">
        <name>Zn(2+)</name>
        <dbReference type="ChEBI" id="CHEBI:29105"/>
    </cofactor>
    <text evidence="6">Binds 1 zinc ion.</text>
</comment>
<evidence type="ECO:0000256" key="6">
    <source>
        <dbReference type="RuleBase" id="RU003435"/>
    </source>
</evidence>
<keyword evidence="1 6" id="KW-0645">Protease</keyword>
<keyword evidence="4 6" id="KW-0862">Zinc</keyword>
<keyword evidence="7" id="KW-0812">Transmembrane</keyword>
<evidence type="ECO:0000313" key="11">
    <source>
        <dbReference type="Proteomes" id="UP000614200"/>
    </source>
</evidence>
<keyword evidence="11" id="KW-1185">Reference proteome</keyword>
<evidence type="ECO:0000313" key="10">
    <source>
        <dbReference type="EMBL" id="MBF4693081.1"/>
    </source>
</evidence>
<dbReference type="RefSeq" id="WP_194701312.1">
    <property type="nucleotide sequence ID" value="NZ_JADKNH010000004.1"/>
</dbReference>
<evidence type="ECO:0000256" key="7">
    <source>
        <dbReference type="SAM" id="Phobius"/>
    </source>
</evidence>
<feature type="domain" description="Peptidase M3A/M3B catalytic" evidence="8">
    <location>
        <begin position="230"/>
        <end position="597"/>
    </location>
</feature>
<keyword evidence="2 6" id="KW-0479">Metal-binding</keyword>
<keyword evidence="5 6" id="KW-0482">Metalloprotease</keyword>
<protein>
    <submittedName>
        <fullName evidence="10">Oligoendopeptidase F family protein</fullName>
    </submittedName>
</protein>
<comment type="caution">
    <text evidence="10">The sequence shown here is derived from an EMBL/GenBank/DDBJ whole genome shotgun (WGS) entry which is preliminary data.</text>
</comment>
<evidence type="ECO:0000256" key="1">
    <source>
        <dbReference type="ARBA" id="ARBA00022670"/>
    </source>
</evidence>
<comment type="similarity">
    <text evidence="6">Belongs to the peptidase M3 family.</text>
</comment>
<dbReference type="SUPFAM" id="SSF55486">
    <property type="entry name" value="Metalloproteases ('zincins'), catalytic domain"/>
    <property type="match status" value="1"/>
</dbReference>
<dbReference type="Gene3D" id="1.20.140.70">
    <property type="entry name" value="Oligopeptidase f, N-terminal domain"/>
    <property type="match status" value="1"/>
</dbReference>
<feature type="transmembrane region" description="Helical" evidence="7">
    <location>
        <begin position="674"/>
        <end position="701"/>
    </location>
</feature>
<evidence type="ECO:0000256" key="2">
    <source>
        <dbReference type="ARBA" id="ARBA00022723"/>
    </source>
</evidence>
<gene>
    <name evidence="10" type="ORF">ISU02_08115</name>
</gene>
<evidence type="ECO:0000259" key="8">
    <source>
        <dbReference type="Pfam" id="PF01432"/>
    </source>
</evidence>
<dbReference type="EMBL" id="JADKNH010000004">
    <property type="protein sequence ID" value="MBF4693081.1"/>
    <property type="molecule type" value="Genomic_DNA"/>
</dbReference>
<keyword evidence="7" id="KW-1133">Transmembrane helix</keyword>
<evidence type="ECO:0000256" key="3">
    <source>
        <dbReference type="ARBA" id="ARBA00022801"/>
    </source>
</evidence>
<reference evidence="10 11" key="1">
    <citation type="submission" date="2020-11" db="EMBL/GenBank/DDBJ databases">
        <title>Fusibacter basophilias sp. nov.</title>
        <authorList>
            <person name="Qiu D."/>
        </authorList>
    </citation>
    <scope>NUCLEOTIDE SEQUENCE [LARGE SCALE GENOMIC DNA]</scope>
    <source>
        <strain evidence="10 11">Q10-2</strain>
    </source>
</reference>
<keyword evidence="3 6" id="KW-0378">Hydrolase</keyword>
<feature type="domain" description="Oligopeptidase F N-terminal" evidence="9">
    <location>
        <begin position="134"/>
        <end position="200"/>
    </location>
</feature>
<sequence>MSIDLSKSIRKSIGLTLILLLILNTCSFATEHPTQWHLEKIFADTTEFNANAENLNRELIPKLMNFKGQLSDPKQLEACLTLYLEASILSDKLYVYASMLQDTNTANSDYQEYVSTAMDAYANLEEAAAFINPELMTYTDDELIHLSKKRQFQPFESFFLSLVDERAHVLTEEAENVLAYATEFSEMPKKIYDQLTTSDVHYDDFLDPLGDTRRFDFDIDTIYFYSNQLDDRVKANDAYAKPYSQHANTIASIYIAEVQKNIFLAKSRGYDSVLEYATSGIIEPDQYRNLIETTRANAQLIQQFNHIKQKSLGYEEFHSSDFHLPYASSYYQEISYEDSIRSVIDALAPLGDQYTAKLNLFLESGNIDVYPDEFKTNSQYTWGAYDAPVYILLNYSDDFISESTLAHELGHAMHQMYTIENQNYFDTNVGSFPSEATSTLNELLLLESLKNKADDDELKLFYLEKEIELYYETFFMQTILADFEMRVYDEAEKGNPLSLDRLNTLWLETSEDYYGNSVILDDAYQYQWMQIPHMYQTFYVYSYAMSLAASTAIKDHLITEGDAYQKKYLDFLKSGSSLSPVTQMANLEIDLDSTKFYSTLFTHFEGLLGEMDQTLESLKYYDKHPALDYLYSPSEIKMAYKEYYATQKANADSEASDDPSDLDAGASEDFDDDFYVALGISIIISIIILFLYSIFITVLYVSKSKRLKRLEHELLHSPRRYESFDDRY</sequence>
<accession>A0ABR9ZRX0</accession>
<evidence type="ECO:0000256" key="4">
    <source>
        <dbReference type="ARBA" id="ARBA00022833"/>
    </source>
</evidence>
<dbReference type="InterPro" id="IPR042088">
    <property type="entry name" value="OligoPept_F_C"/>
</dbReference>
<dbReference type="Proteomes" id="UP000614200">
    <property type="component" value="Unassembled WGS sequence"/>
</dbReference>
<dbReference type="CDD" id="cd09608">
    <property type="entry name" value="M3B_PepF"/>
    <property type="match status" value="1"/>
</dbReference>
<name>A0ABR9ZRX0_9FIRM</name>
<evidence type="ECO:0000256" key="5">
    <source>
        <dbReference type="ARBA" id="ARBA00023049"/>
    </source>
</evidence>
<dbReference type="InterPro" id="IPR013647">
    <property type="entry name" value="OligopepF_N_dom"/>
</dbReference>
<dbReference type="InterPro" id="IPR001567">
    <property type="entry name" value="Pept_M3A_M3B_dom"/>
</dbReference>
<dbReference type="Gene3D" id="1.10.1370.20">
    <property type="entry name" value="Oligoendopeptidase f, C-terminal domain"/>
    <property type="match status" value="1"/>
</dbReference>
<evidence type="ECO:0000259" key="9">
    <source>
        <dbReference type="Pfam" id="PF08439"/>
    </source>
</evidence>
<dbReference type="Pfam" id="PF08439">
    <property type="entry name" value="Peptidase_M3_N"/>
    <property type="match status" value="1"/>
</dbReference>